<evidence type="ECO:0000256" key="5">
    <source>
        <dbReference type="ARBA" id="ARBA00022989"/>
    </source>
</evidence>
<dbReference type="InterPro" id="IPR036922">
    <property type="entry name" value="Rieske_2Fe-2S_sf"/>
</dbReference>
<dbReference type="AlphaFoldDB" id="A0A1W1D1R0"/>
<keyword evidence="6" id="KW-0408">Iron</keyword>
<keyword evidence="3" id="KW-0001">2Fe-2S</keyword>
<dbReference type="PROSITE" id="PS51296">
    <property type="entry name" value="RIESKE"/>
    <property type="match status" value="1"/>
</dbReference>
<proteinExistence type="predicted"/>
<keyword evidence="5" id="KW-1133">Transmembrane helix</keyword>
<keyword evidence="2" id="KW-0812">Transmembrane</keyword>
<name>A0A1W1D1R0_9ZZZZ</name>
<dbReference type="NCBIfam" id="TIGR01409">
    <property type="entry name" value="TAT_signal_seq"/>
    <property type="match status" value="1"/>
</dbReference>
<evidence type="ECO:0000256" key="2">
    <source>
        <dbReference type="ARBA" id="ARBA00022692"/>
    </source>
</evidence>
<keyword evidence="12" id="KW-0560">Oxidoreductase</keyword>
<dbReference type="PRINTS" id="PR00162">
    <property type="entry name" value="RIESKE"/>
</dbReference>
<evidence type="ECO:0000259" key="11">
    <source>
        <dbReference type="PROSITE" id="PS51296"/>
    </source>
</evidence>
<dbReference type="Gene3D" id="2.102.10.10">
    <property type="entry name" value="Rieske [2Fe-2S] iron-sulphur domain"/>
    <property type="match status" value="1"/>
</dbReference>
<dbReference type="EC" id="1.10.2.2" evidence="12"/>
<dbReference type="InterPro" id="IPR014349">
    <property type="entry name" value="Rieske_Fe-S_prot"/>
</dbReference>
<dbReference type="InterPro" id="IPR006311">
    <property type="entry name" value="TAT_signal"/>
</dbReference>
<evidence type="ECO:0000256" key="8">
    <source>
        <dbReference type="ARBA" id="ARBA00023136"/>
    </source>
</evidence>
<dbReference type="PANTHER" id="PTHR10134">
    <property type="entry name" value="CYTOCHROME B-C1 COMPLEX SUBUNIT RIESKE, MITOCHONDRIAL"/>
    <property type="match status" value="1"/>
</dbReference>
<evidence type="ECO:0000256" key="3">
    <source>
        <dbReference type="ARBA" id="ARBA00022714"/>
    </source>
</evidence>
<dbReference type="GO" id="GO:0046872">
    <property type="term" value="F:metal ion binding"/>
    <property type="evidence" value="ECO:0007669"/>
    <property type="project" value="UniProtKB-KW"/>
</dbReference>
<protein>
    <submittedName>
        <fullName evidence="12">Ubiquinol-cytochrome C reductase iron-sulfur subunit</fullName>
        <ecNumber evidence="12">1.10.2.2</ecNumber>
    </submittedName>
</protein>
<evidence type="ECO:0000256" key="10">
    <source>
        <dbReference type="ARBA" id="ARBA00034078"/>
    </source>
</evidence>
<gene>
    <name evidence="12" type="ORF">MNB_SM-3-464</name>
</gene>
<evidence type="ECO:0000256" key="6">
    <source>
        <dbReference type="ARBA" id="ARBA00023004"/>
    </source>
</evidence>
<dbReference type="InterPro" id="IPR005805">
    <property type="entry name" value="Rieske_Fe-S_prot_C"/>
</dbReference>
<sequence>MKNNSRRGFMGKAFGAVAGIGAVASLYAMKRTWDPLPSVKAAGFTTLDMTVYKENELVVEKWRGKPIFVLKQSKEMLETEKDNKRVDNGASTTAMDKKRLIKVGDDYFMVCVGLCTHLGCIPGYRPDKKNFLCACHGGMYDDTAMVIKSPPPRGLDIPPFKIVGTKLVLGEEGPEYKKMLEDGVTLKV</sequence>
<keyword evidence="8" id="KW-0472">Membrane</keyword>
<dbReference type="GO" id="GO:0016491">
    <property type="term" value="F:oxidoreductase activity"/>
    <property type="evidence" value="ECO:0007669"/>
    <property type="project" value="UniProtKB-KW"/>
</dbReference>
<dbReference type="PROSITE" id="PS51318">
    <property type="entry name" value="TAT"/>
    <property type="match status" value="1"/>
</dbReference>
<comment type="subcellular location">
    <subcellularLocation>
        <location evidence="1">Membrane</location>
        <topology evidence="1">Single-pass membrane protein</topology>
    </subcellularLocation>
</comment>
<keyword evidence="4" id="KW-0479">Metal-binding</keyword>
<evidence type="ECO:0000256" key="9">
    <source>
        <dbReference type="ARBA" id="ARBA00023157"/>
    </source>
</evidence>
<keyword evidence="9" id="KW-1015">Disulfide bond</keyword>
<dbReference type="GO" id="GO:0051537">
    <property type="term" value="F:2 iron, 2 sulfur cluster binding"/>
    <property type="evidence" value="ECO:0007669"/>
    <property type="project" value="UniProtKB-KW"/>
</dbReference>
<evidence type="ECO:0000313" key="12">
    <source>
        <dbReference type="EMBL" id="SFV74573.1"/>
    </source>
</evidence>
<dbReference type="SUPFAM" id="SSF50022">
    <property type="entry name" value="ISP domain"/>
    <property type="match status" value="1"/>
</dbReference>
<dbReference type="InterPro" id="IPR006317">
    <property type="entry name" value="Ubiquinol_cyt_c_Rdtase_Fe-S-su"/>
</dbReference>
<organism evidence="12">
    <name type="scientific">hydrothermal vent metagenome</name>
    <dbReference type="NCBI Taxonomy" id="652676"/>
    <lineage>
        <taxon>unclassified sequences</taxon>
        <taxon>metagenomes</taxon>
        <taxon>ecological metagenomes</taxon>
    </lineage>
</organism>
<dbReference type="GO" id="GO:0008121">
    <property type="term" value="F:quinol-cytochrome-c reductase activity"/>
    <property type="evidence" value="ECO:0007669"/>
    <property type="project" value="InterPro"/>
</dbReference>
<keyword evidence="7" id="KW-0411">Iron-sulfur</keyword>
<evidence type="ECO:0000256" key="4">
    <source>
        <dbReference type="ARBA" id="ARBA00022723"/>
    </source>
</evidence>
<dbReference type="InterPro" id="IPR019546">
    <property type="entry name" value="TAT_signal_bac_arc"/>
</dbReference>
<reference evidence="12" key="1">
    <citation type="submission" date="2016-10" db="EMBL/GenBank/DDBJ databases">
        <authorList>
            <person name="de Groot N.N."/>
        </authorList>
    </citation>
    <scope>NUCLEOTIDE SEQUENCE</scope>
</reference>
<dbReference type="Pfam" id="PF00355">
    <property type="entry name" value="Rieske"/>
    <property type="match status" value="1"/>
</dbReference>
<dbReference type="CDD" id="cd03470">
    <property type="entry name" value="Rieske_cytochrome_bc1"/>
    <property type="match status" value="1"/>
</dbReference>
<dbReference type="GO" id="GO:0016020">
    <property type="term" value="C:membrane"/>
    <property type="evidence" value="ECO:0007669"/>
    <property type="project" value="UniProtKB-SubCell"/>
</dbReference>
<comment type="cofactor">
    <cofactor evidence="10">
        <name>[2Fe-2S] cluster</name>
        <dbReference type="ChEBI" id="CHEBI:190135"/>
    </cofactor>
</comment>
<accession>A0A1W1D1R0</accession>
<evidence type="ECO:0000256" key="1">
    <source>
        <dbReference type="ARBA" id="ARBA00004167"/>
    </source>
</evidence>
<feature type="domain" description="Rieske" evidence="11">
    <location>
        <begin position="75"/>
        <end position="169"/>
    </location>
</feature>
<dbReference type="EMBL" id="FPHP01000002">
    <property type="protein sequence ID" value="SFV74573.1"/>
    <property type="molecule type" value="Genomic_DNA"/>
</dbReference>
<dbReference type="NCBIfam" id="TIGR01416">
    <property type="entry name" value="Rieske_proteo"/>
    <property type="match status" value="1"/>
</dbReference>
<evidence type="ECO:0000256" key="7">
    <source>
        <dbReference type="ARBA" id="ARBA00023014"/>
    </source>
</evidence>
<dbReference type="InterPro" id="IPR017941">
    <property type="entry name" value="Rieske_2Fe-2S"/>
</dbReference>